<dbReference type="RefSeq" id="WP_120771469.1">
    <property type="nucleotide sequence ID" value="NZ_CP032627.1"/>
</dbReference>
<name>A0A387BNI7_9LACT</name>
<dbReference type="SUPFAM" id="SSF53474">
    <property type="entry name" value="alpha/beta-Hydrolases"/>
    <property type="match status" value="1"/>
</dbReference>
<feature type="domain" description="AB hydrolase-1" evidence="2">
    <location>
        <begin position="22"/>
        <end position="273"/>
    </location>
</feature>
<dbReference type="KEGG" id="lact:D7I46_02635"/>
<dbReference type="GO" id="GO:0016787">
    <property type="term" value="F:hydrolase activity"/>
    <property type="evidence" value="ECO:0007669"/>
    <property type="project" value="UniProtKB-KW"/>
</dbReference>
<dbReference type="EMBL" id="CP032627">
    <property type="protein sequence ID" value="AYG00081.1"/>
    <property type="molecule type" value="Genomic_DNA"/>
</dbReference>
<dbReference type="Gene3D" id="3.40.50.1820">
    <property type="entry name" value="alpha/beta hydrolase"/>
    <property type="match status" value="1"/>
</dbReference>
<reference evidence="3 4" key="1">
    <citation type="submission" date="2018-09" db="EMBL/GenBank/DDBJ databases">
        <title>Genome sequencing of strain 1JSPR-7.</title>
        <authorList>
            <person name="Heo J."/>
            <person name="Kim S.-J."/>
            <person name="Kwon S.-W."/>
        </authorList>
    </citation>
    <scope>NUCLEOTIDE SEQUENCE [LARGE SCALE GENOMIC DNA]</scope>
    <source>
        <strain evidence="3 4">1JSPR-7</strain>
    </source>
</reference>
<dbReference type="PANTHER" id="PTHR43798">
    <property type="entry name" value="MONOACYLGLYCEROL LIPASE"/>
    <property type="match status" value="1"/>
</dbReference>
<evidence type="ECO:0000313" key="4">
    <source>
        <dbReference type="Proteomes" id="UP000269374"/>
    </source>
</evidence>
<dbReference type="InterPro" id="IPR029058">
    <property type="entry name" value="AB_hydrolase_fold"/>
</dbReference>
<evidence type="ECO:0000313" key="3">
    <source>
        <dbReference type="EMBL" id="AYG00081.1"/>
    </source>
</evidence>
<protein>
    <submittedName>
        <fullName evidence="3">Alpha/beta hydrolase</fullName>
    </submittedName>
</protein>
<evidence type="ECO:0000259" key="2">
    <source>
        <dbReference type="Pfam" id="PF00561"/>
    </source>
</evidence>
<dbReference type="GO" id="GO:0016020">
    <property type="term" value="C:membrane"/>
    <property type="evidence" value="ECO:0007669"/>
    <property type="project" value="TreeGrafter"/>
</dbReference>
<accession>A0A387BNI7</accession>
<proteinExistence type="predicted"/>
<dbReference type="Proteomes" id="UP000269374">
    <property type="component" value="Chromosome"/>
</dbReference>
<dbReference type="InterPro" id="IPR000073">
    <property type="entry name" value="AB_hydrolase_1"/>
</dbReference>
<sequence>MPEIITTKQGKIEVEIEGTGFPVIAIHGSPGGWDGAKMMLDFLPSDKFQKIAFSRPGYLGTLLNEKDDSIDHEADLIAAMLEHLKIKRAAVLAWSGGGPSAYRLAVRHPEQISSMVMIAAVSERWICPPYPASDRFLYGTAFGKSLVHFLAKVTPKQIISGALAGEGKLSNAEVQKQTESVMAHSAQRKAVLDVAKTMNWVGKRKPGWDNDVKNYAKIDRLELEKVHCPVLIVQGDVDTDVLPFYSENAHKRLSNSQLILVKNGTHLAFYAHPDAEKIQAQVETWFLEHFSQKIKEEKR</sequence>
<keyword evidence="4" id="KW-1185">Reference proteome</keyword>
<gene>
    <name evidence="3" type="ORF">D7I46_02635</name>
</gene>
<evidence type="ECO:0000256" key="1">
    <source>
        <dbReference type="ARBA" id="ARBA00022801"/>
    </source>
</evidence>
<dbReference type="OrthoDB" id="9775557at2"/>
<dbReference type="Pfam" id="PF00561">
    <property type="entry name" value="Abhydrolase_1"/>
    <property type="match status" value="1"/>
</dbReference>
<dbReference type="AlphaFoldDB" id="A0A387BNI7"/>
<keyword evidence="1 3" id="KW-0378">Hydrolase</keyword>
<dbReference type="InterPro" id="IPR050266">
    <property type="entry name" value="AB_hydrolase_sf"/>
</dbReference>
<dbReference type="PANTHER" id="PTHR43798:SF31">
    <property type="entry name" value="AB HYDROLASE SUPERFAMILY PROTEIN YCLE"/>
    <property type="match status" value="1"/>
</dbReference>
<organism evidence="3 4">
    <name type="scientific">Lactococcus allomyrinae</name>
    <dbReference type="NCBI Taxonomy" id="2419773"/>
    <lineage>
        <taxon>Bacteria</taxon>
        <taxon>Bacillati</taxon>
        <taxon>Bacillota</taxon>
        <taxon>Bacilli</taxon>
        <taxon>Lactobacillales</taxon>
        <taxon>Streptococcaceae</taxon>
        <taxon>Lactococcus</taxon>
    </lineage>
</organism>